<keyword evidence="2" id="KW-1185">Reference proteome</keyword>
<sequence length="74" mass="8035">MISRMASAPGVATRSYGQARDAVQLQTRVPLELKERYHAAARARGLSLSLYLEELIKLDPLAPAAVKEASRLSA</sequence>
<accession>A0A1G8KUR9</accession>
<name>A0A1G8KUR9_9ACTN</name>
<evidence type="ECO:0000313" key="1">
    <source>
        <dbReference type="EMBL" id="SDI47122.1"/>
    </source>
</evidence>
<evidence type="ECO:0000313" key="2">
    <source>
        <dbReference type="Proteomes" id="UP000198923"/>
    </source>
</evidence>
<dbReference type="EMBL" id="FNCN01000055">
    <property type="protein sequence ID" value="SDI47122.1"/>
    <property type="molecule type" value="Genomic_DNA"/>
</dbReference>
<protein>
    <submittedName>
        <fullName evidence="1">Uncharacterized protein</fullName>
    </submittedName>
</protein>
<gene>
    <name evidence="1" type="ORF">SAMN05421505_15519</name>
</gene>
<dbReference type="Proteomes" id="UP000198923">
    <property type="component" value="Unassembled WGS sequence"/>
</dbReference>
<organism evidence="1 2">
    <name type="scientific">Sinosporangium album</name>
    <dbReference type="NCBI Taxonomy" id="504805"/>
    <lineage>
        <taxon>Bacteria</taxon>
        <taxon>Bacillati</taxon>
        <taxon>Actinomycetota</taxon>
        <taxon>Actinomycetes</taxon>
        <taxon>Streptosporangiales</taxon>
        <taxon>Streptosporangiaceae</taxon>
        <taxon>Sinosporangium</taxon>
    </lineage>
</organism>
<reference evidence="1 2" key="1">
    <citation type="submission" date="2016-10" db="EMBL/GenBank/DDBJ databases">
        <authorList>
            <person name="de Groot N.N."/>
        </authorList>
    </citation>
    <scope>NUCLEOTIDE SEQUENCE [LARGE SCALE GENOMIC DNA]</scope>
    <source>
        <strain evidence="1 2">CPCC 201354</strain>
    </source>
</reference>
<proteinExistence type="predicted"/>
<dbReference type="AlphaFoldDB" id="A0A1G8KUR9"/>